<dbReference type="RefSeq" id="WP_115919993.1">
    <property type="nucleotide sequence ID" value="NZ_BJYH01000015.1"/>
</dbReference>
<keyword evidence="2" id="KW-1185">Reference proteome</keyword>
<protein>
    <recommendedName>
        <fullName evidence="3">GLPGLI family protein</fullName>
    </recommendedName>
</protein>
<dbReference type="EMBL" id="QNUF01000025">
    <property type="protein sequence ID" value="REC73082.1"/>
    <property type="molecule type" value="Genomic_DNA"/>
</dbReference>
<sequence>MDKIKLLLLILISFFMKVKSQEKQLMYKVIIDSSNRINKANHYKDVPNFIKAIYLPNKKYDIPDQLPVKYYTCKTEQECNSAKYFELTGFIDNSNEFWTHPPRDNDYLKQLEFLPFPNIKFNKKKWSWKLEVGDQWADVRWLEWKGAITLRFLYRLTNTNYPIMIGGKSIICKEISARMISSIAKSEAKFYFNNSTLVKAVYSLLNGDNLEITLE</sequence>
<name>A0ABX9IGC5_9FLAO</name>
<gene>
    <name evidence="1" type="ORF">DRF57_17965</name>
</gene>
<comment type="caution">
    <text evidence="1">The sequence shown here is derived from an EMBL/GenBank/DDBJ whole genome shotgun (WGS) entry which is preliminary data.</text>
</comment>
<dbReference type="Proteomes" id="UP000256491">
    <property type="component" value="Unassembled WGS sequence"/>
</dbReference>
<accession>A0ABX9IGC5</accession>
<organism evidence="1 2">
    <name type="scientific">Chryseobacterium rhizosphaerae</name>
    <dbReference type="NCBI Taxonomy" id="395937"/>
    <lineage>
        <taxon>Bacteria</taxon>
        <taxon>Pseudomonadati</taxon>
        <taxon>Bacteroidota</taxon>
        <taxon>Flavobacteriia</taxon>
        <taxon>Flavobacteriales</taxon>
        <taxon>Weeksellaceae</taxon>
        <taxon>Chryseobacterium group</taxon>
        <taxon>Chryseobacterium</taxon>
    </lineage>
</organism>
<evidence type="ECO:0000313" key="2">
    <source>
        <dbReference type="Proteomes" id="UP000256491"/>
    </source>
</evidence>
<evidence type="ECO:0000313" key="1">
    <source>
        <dbReference type="EMBL" id="REC73082.1"/>
    </source>
</evidence>
<evidence type="ECO:0008006" key="3">
    <source>
        <dbReference type="Google" id="ProtNLM"/>
    </source>
</evidence>
<proteinExistence type="predicted"/>
<reference evidence="1 2" key="1">
    <citation type="journal article" date="2010" name="Syst. Appl. Microbiol.">
        <title>Four new species of Chryseobacterium from the rhizosphere of coastal sand dune plants, Chryseobacterium elymi sp. nov., Chryseobacterium hagamense sp. nov., Chryseobacterium lathyri sp. nov. and Chryseobacterium rhizosphaerae sp. nov.</title>
        <authorList>
            <person name="Cho S.H."/>
            <person name="Lee K.S."/>
            <person name="Shin D.S."/>
            <person name="Han J.H."/>
            <person name="Park K.S."/>
            <person name="Lee C.H."/>
            <person name="Park K.H."/>
            <person name="Kim S.B."/>
        </authorList>
    </citation>
    <scope>NUCLEOTIDE SEQUENCE [LARGE SCALE GENOMIC DNA]</scope>
    <source>
        <strain evidence="1 2">KCTC 22548</strain>
    </source>
</reference>